<gene>
    <name evidence="2" type="ORF">CAZ10_09095</name>
</gene>
<comment type="caution">
    <text evidence="2">The sequence shown here is derived from an EMBL/GenBank/DDBJ whole genome shotgun (WGS) entry which is preliminary data.</text>
</comment>
<dbReference type="InterPro" id="IPR010985">
    <property type="entry name" value="Ribbon_hlx_hlx"/>
</dbReference>
<proteinExistence type="predicted"/>
<organism evidence="2 3">
    <name type="scientific">Pseudomonas aeruginosa</name>
    <dbReference type="NCBI Taxonomy" id="287"/>
    <lineage>
        <taxon>Bacteria</taxon>
        <taxon>Pseudomonadati</taxon>
        <taxon>Pseudomonadota</taxon>
        <taxon>Gammaproteobacteria</taxon>
        <taxon>Pseudomonadales</taxon>
        <taxon>Pseudomonadaceae</taxon>
        <taxon>Pseudomonas</taxon>
    </lineage>
</organism>
<dbReference type="EMBL" id="NFFZ01000004">
    <property type="protein sequence ID" value="OTI62993.1"/>
    <property type="molecule type" value="Genomic_DNA"/>
</dbReference>
<feature type="domain" description="Arc-like DNA binding" evidence="1">
    <location>
        <begin position="28"/>
        <end position="70"/>
    </location>
</feature>
<dbReference type="Pfam" id="PF03869">
    <property type="entry name" value="Arc"/>
    <property type="match status" value="1"/>
</dbReference>
<dbReference type="Gene3D" id="1.10.1220.10">
    <property type="entry name" value="Met repressor-like"/>
    <property type="match status" value="1"/>
</dbReference>
<reference evidence="3" key="1">
    <citation type="submission" date="2017-05" db="EMBL/GenBank/DDBJ databases">
        <authorList>
            <person name="Giani T."/>
            <person name="Arena F."/>
            <person name="Pollini S."/>
            <person name="Di Pilato V."/>
            <person name="D'Andrea M.M."/>
            <person name="Henrici De Angelis L."/>
            <person name="Bassetti M."/>
            <person name="Rossolini G.M."/>
        </authorList>
    </citation>
    <scope>NUCLEOTIDE SEQUENCE [LARGE SCALE GENOMIC DNA]</scope>
    <source>
        <strain evidence="3">S567_C10_BS</strain>
    </source>
</reference>
<dbReference type="AlphaFoldDB" id="A0A241XR68"/>
<evidence type="ECO:0000313" key="2">
    <source>
        <dbReference type="EMBL" id="OTI62993.1"/>
    </source>
</evidence>
<name>A0A241XR68_PSEAI</name>
<accession>A0A241XR68</accession>
<dbReference type="RefSeq" id="WP_065085862.1">
    <property type="nucleotide sequence ID" value="NZ_NFFZ01000004.1"/>
</dbReference>
<dbReference type="Proteomes" id="UP000194857">
    <property type="component" value="Unassembled WGS sequence"/>
</dbReference>
<sequence>MREVLNPIALRALAAARASMPQRPIYRSRTADKFVIRASTELLKAMTELGKVQGRSANSEIICAVLESLEGRRKANVTRKVYVAYLGEEMVAHLMGDVAFFSEDHIRGEAKSVIRLPDGIRGAVAREVDRQRSEGGELRSMQLWVLDALVWWINTQRANYAMLGACVSMDAEESAESEGLFP</sequence>
<dbReference type="InterPro" id="IPR013321">
    <property type="entry name" value="Arc_rbn_hlx_hlx"/>
</dbReference>
<evidence type="ECO:0000313" key="3">
    <source>
        <dbReference type="Proteomes" id="UP000194857"/>
    </source>
</evidence>
<dbReference type="InterPro" id="IPR005569">
    <property type="entry name" value="Arc_DNA-bd_dom"/>
</dbReference>
<dbReference type="SUPFAM" id="SSF47598">
    <property type="entry name" value="Ribbon-helix-helix"/>
    <property type="match status" value="1"/>
</dbReference>
<protein>
    <recommendedName>
        <fullName evidence="1">Arc-like DNA binding domain-containing protein</fullName>
    </recommendedName>
</protein>
<dbReference type="GO" id="GO:0006355">
    <property type="term" value="P:regulation of DNA-templated transcription"/>
    <property type="evidence" value="ECO:0007669"/>
    <property type="project" value="InterPro"/>
</dbReference>
<dbReference type="GO" id="GO:0003677">
    <property type="term" value="F:DNA binding"/>
    <property type="evidence" value="ECO:0007669"/>
    <property type="project" value="InterPro"/>
</dbReference>
<evidence type="ECO:0000259" key="1">
    <source>
        <dbReference type="Pfam" id="PF03869"/>
    </source>
</evidence>